<comment type="subcellular location">
    <subcellularLocation>
        <location evidence="1">Lysosome membrane</location>
        <topology evidence="1">Lipid-anchor</topology>
        <orientation evidence="1">Cytoplasmic side</orientation>
    </subcellularLocation>
</comment>
<dbReference type="GO" id="GO:1903744">
    <property type="term" value="P:positive regulation of anterograde synaptic vesicle transport"/>
    <property type="evidence" value="ECO:0007669"/>
    <property type="project" value="TreeGrafter"/>
</dbReference>
<evidence type="ECO:0000256" key="3">
    <source>
        <dbReference type="ARBA" id="ARBA00022300"/>
    </source>
</evidence>
<evidence type="ECO:0000313" key="8">
    <source>
        <dbReference type="Proteomes" id="UP000038040"/>
    </source>
</evidence>
<dbReference type="WBParaSite" id="DME_0000528801-mRNA-1">
    <property type="protein sequence ID" value="DME_0000528801-mRNA-1"/>
    <property type="gene ID" value="DME_0000528801"/>
</dbReference>
<dbReference type="PANTHER" id="PTHR31634">
    <property type="entry name" value="BLOC-1-RELATED COMPLEX SUBUNIT 5"/>
    <property type="match status" value="1"/>
</dbReference>
<evidence type="ECO:0000256" key="1">
    <source>
        <dbReference type="ARBA" id="ARBA00004122"/>
    </source>
</evidence>
<evidence type="ECO:0000313" key="10">
    <source>
        <dbReference type="WBParaSite" id="DME_0000528801-mRNA-1"/>
    </source>
</evidence>
<dbReference type="STRING" id="318479.A0A0N4UD97"/>
<dbReference type="GO" id="GO:0098574">
    <property type="term" value="C:cytoplasmic side of lysosomal membrane"/>
    <property type="evidence" value="ECO:0007669"/>
    <property type="project" value="TreeGrafter"/>
</dbReference>
<dbReference type="GO" id="GO:0032418">
    <property type="term" value="P:lysosome localization"/>
    <property type="evidence" value="ECO:0007669"/>
    <property type="project" value="InterPro"/>
</dbReference>
<evidence type="ECO:0000256" key="6">
    <source>
        <dbReference type="ARBA" id="ARBA00023288"/>
    </source>
</evidence>
<keyword evidence="6" id="KW-0449">Lipoprotein</keyword>
<dbReference type="GO" id="GO:0099078">
    <property type="term" value="C:BORC complex"/>
    <property type="evidence" value="ECO:0007669"/>
    <property type="project" value="TreeGrafter"/>
</dbReference>
<dbReference type="PANTHER" id="PTHR31634:SF2">
    <property type="entry name" value="BLOC-1-RELATED COMPLEX SUBUNIT 5"/>
    <property type="match status" value="1"/>
</dbReference>
<dbReference type="AlphaFoldDB" id="A0A0N4UD97"/>
<evidence type="ECO:0000256" key="5">
    <source>
        <dbReference type="ARBA" id="ARBA00023228"/>
    </source>
</evidence>
<reference evidence="7 9" key="2">
    <citation type="submission" date="2018-11" db="EMBL/GenBank/DDBJ databases">
        <authorList>
            <consortium name="Pathogen Informatics"/>
        </authorList>
    </citation>
    <scope>NUCLEOTIDE SEQUENCE [LARGE SCALE GENOMIC DNA]</scope>
</reference>
<name>A0A0N4UD97_DRAME</name>
<dbReference type="EMBL" id="UYYG01001176">
    <property type="protein sequence ID" value="VDN59114.1"/>
    <property type="molecule type" value="Genomic_DNA"/>
</dbReference>
<dbReference type="GO" id="GO:0072384">
    <property type="term" value="P:organelle transport along microtubule"/>
    <property type="evidence" value="ECO:0007669"/>
    <property type="project" value="TreeGrafter"/>
</dbReference>
<dbReference type="GO" id="GO:0030672">
    <property type="term" value="C:synaptic vesicle membrane"/>
    <property type="evidence" value="ECO:0007669"/>
    <property type="project" value="TreeGrafter"/>
</dbReference>
<dbReference type="Proteomes" id="UP000274756">
    <property type="component" value="Unassembled WGS sequence"/>
</dbReference>
<evidence type="ECO:0000256" key="4">
    <source>
        <dbReference type="ARBA" id="ARBA00023136"/>
    </source>
</evidence>
<dbReference type="InterPro" id="IPR018780">
    <property type="entry name" value="TBORCS5"/>
</dbReference>
<evidence type="ECO:0000256" key="2">
    <source>
        <dbReference type="ARBA" id="ARBA00010235"/>
    </source>
</evidence>
<evidence type="ECO:0000313" key="7">
    <source>
        <dbReference type="EMBL" id="VDN59114.1"/>
    </source>
</evidence>
<dbReference type="Proteomes" id="UP000038040">
    <property type="component" value="Unplaced"/>
</dbReference>
<evidence type="ECO:0000313" key="9">
    <source>
        <dbReference type="Proteomes" id="UP000274756"/>
    </source>
</evidence>
<protein>
    <recommendedName>
        <fullName evidence="3">BLOC-1-related complex subunit 5</fullName>
    </recommendedName>
</protein>
<gene>
    <name evidence="7" type="ORF">DME_LOCUS9087</name>
</gene>
<keyword evidence="9" id="KW-1185">Reference proteome</keyword>
<dbReference type="Pfam" id="PF10158">
    <property type="entry name" value="LOH1CR12"/>
    <property type="match status" value="1"/>
</dbReference>
<proteinExistence type="inferred from homology"/>
<accession>A0A0N4UD97</accession>
<keyword evidence="4" id="KW-0472">Membrane</keyword>
<dbReference type="OrthoDB" id="10035640at2759"/>
<keyword evidence="5" id="KW-0458">Lysosome</keyword>
<dbReference type="CDD" id="cd22789">
    <property type="entry name" value="BORCS5-like"/>
    <property type="match status" value="1"/>
</dbReference>
<organism evidence="8 10">
    <name type="scientific">Dracunculus medinensis</name>
    <name type="common">Guinea worm</name>
    <dbReference type="NCBI Taxonomy" id="318479"/>
    <lineage>
        <taxon>Eukaryota</taxon>
        <taxon>Metazoa</taxon>
        <taxon>Ecdysozoa</taxon>
        <taxon>Nematoda</taxon>
        <taxon>Chromadorea</taxon>
        <taxon>Rhabditida</taxon>
        <taxon>Spirurina</taxon>
        <taxon>Dracunculoidea</taxon>
        <taxon>Dracunculidae</taxon>
        <taxon>Dracunculus</taxon>
    </lineage>
</organism>
<reference evidence="10" key="1">
    <citation type="submission" date="2017-02" db="UniProtKB">
        <authorList>
            <consortium name="WormBaseParasite"/>
        </authorList>
    </citation>
    <scope>IDENTIFICATION</scope>
</reference>
<sequence>MGNEQSSTSNSSISTSLSFFGSKKSGSVKRCDRIVVVKPAAEAIPKSNEDEILKRFLEIPKFYPIFRSSLNQSGLHDWPDVTSKISSKPILKLSYRLQRHLFECADVICSEQDGITKIITNRLYNRLADLDDFRCSLRDAVSFAMTLNEILSGEDRLPLLNLGSVLERTPIATSSDSSPDESGLHTAFTVDKKTGKY</sequence>
<comment type="similarity">
    <text evidence="2">Belongs to the BORCS5 family.</text>
</comment>